<name>A0ABZ1E5Z8_9RHOB</name>
<keyword evidence="1" id="KW-0812">Transmembrane</keyword>
<evidence type="ECO:0000256" key="1">
    <source>
        <dbReference type="SAM" id="Phobius"/>
    </source>
</evidence>
<protein>
    <submittedName>
        <fullName evidence="2">Uncharacterized protein</fullName>
    </submittedName>
</protein>
<keyword evidence="1" id="KW-1133">Transmembrane helix</keyword>
<geneLocation type="plasmid" evidence="2 3">
    <name>unnamed2</name>
</geneLocation>
<feature type="transmembrane region" description="Helical" evidence="1">
    <location>
        <begin position="371"/>
        <end position="391"/>
    </location>
</feature>
<evidence type="ECO:0000313" key="3">
    <source>
        <dbReference type="Proteomes" id="UP001623290"/>
    </source>
</evidence>
<sequence>MINDLTKLMEAMRTPFFPKEDMSAQKRRLEDEQRLRTLFADSSPAASKGRYSAFELELHHRYHRYGERAVALLSAVIMTDEVCAMLFRAGRYPDMPEIESDTAESFLADFEACLAEPLAHLLSLEPAPDLNWLLCDLFDWPQRPQTDPLEFAPERIKPLAEQFIARFPRHGGEALSQFFNQLPDEIAIDLVLDVEVEDAALAWLRLELADFALLYEAYEAENCDLPGYWIVHQRPWALLQFWPRSSSGRMDLPDDVSGLWFRKVPEAGLPAAHFILWHLVETRPYCAEMQVSSEHVAHLVVHDADVYHMALEEAFAAYDPSRPEEEAFDRAFAAIDALPHPEPVAELEADPVSVPPTPAARSRPDRSSPRLIWLALLAVGCLALALALLSVNW</sequence>
<keyword evidence="1" id="KW-0472">Membrane</keyword>
<dbReference type="Proteomes" id="UP001623290">
    <property type="component" value="Plasmid unnamed2"/>
</dbReference>
<reference evidence="2 3" key="1">
    <citation type="submission" date="2023-09" db="EMBL/GenBank/DDBJ databases">
        <title>Thioclava shenzhenensis sp. nov., a multidrug resistant bacteria-antagonizing species isolated from coastal seawater.</title>
        <authorList>
            <person name="Long M."/>
        </authorList>
    </citation>
    <scope>NUCLEOTIDE SEQUENCE [LARGE SCALE GENOMIC DNA]</scope>
    <source>
        <strain evidence="2 3">FTW29</strain>
        <plasmid evidence="2 3">unnamed2</plasmid>
    </source>
</reference>
<accession>A0ABZ1E5Z8</accession>
<proteinExistence type="predicted"/>
<keyword evidence="3" id="KW-1185">Reference proteome</keyword>
<organism evidence="2 3">
    <name type="scientific">Thioclava litoralis</name>
    <dbReference type="NCBI Taxonomy" id="3076557"/>
    <lineage>
        <taxon>Bacteria</taxon>
        <taxon>Pseudomonadati</taxon>
        <taxon>Pseudomonadota</taxon>
        <taxon>Alphaproteobacteria</taxon>
        <taxon>Rhodobacterales</taxon>
        <taxon>Paracoccaceae</taxon>
        <taxon>Thioclava</taxon>
    </lineage>
</organism>
<gene>
    <name evidence="2" type="ORF">RPE78_16870</name>
</gene>
<dbReference type="EMBL" id="CP135445">
    <property type="protein sequence ID" value="WRY35529.1"/>
    <property type="molecule type" value="Genomic_DNA"/>
</dbReference>
<keyword evidence="2" id="KW-0614">Plasmid</keyword>
<evidence type="ECO:0000313" key="2">
    <source>
        <dbReference type="EMBL" id="WRY35529.1"/>
    </source>
</evidence>
<dbReference type="RefSeq" id="WP_330629253.1">
    <property type="nucleotide sequence ID" value="NZ_CP135445.1"/>
</dbReference>